<sequence length="925" mass="107631">MNIEQRLKKLSDDNPNYALLWAQWEFDKKLLSRALNSVSRDFPHYSLHDSSHSSTIITQIEKVIAPNIDKLSATDCWLLLESCYWHDAGMIITNDEKKDLLKDNNFNIYLQDLCQSDSDLAIYAKIVLDKKNKNDITQALLISNALTFIIADYFRKIHAKRSGEHVIDPDRIRVNSPRTSLIPQRLFNFVAEIVQCHGKKKESILEIAKYNDGMDAKDYAHPRYIAALLRIGDLLDIDDGRFCATLLANIGDVPKTSTEHQHKHASIKHLYIDSNVIEIKAECEMYGGYHAQQAWFDYIESEFDYQKRVWNDIVPASDYRALPTLGVLSCTIKDYITIDGKVPTLSLDQKRVYSYITGSQIYSERLPFIRELIQNSVDAIYYSAWEELYESESFLNIDESEKRSLFIKELEKNKIDIKYYKTQHRNQDSVVFSVKDTGTGMCLEDIKKFLKVGSESITSRKELLRTMPGWASPSGFFGIGLQAVFKMCSQVSIYTKKIESPFYEIIIFNEGNEFFNISIKEIKDAKKKKFIGTEVTAIFDEGIIGAVSADSLRYHELNELLSRYDALEYNEDIYFHHYVNNIVSKDFTYSNIPITLLGNEISKDFDCNDYQPEELILESDYELGIDYNLKIDMRGTNSLKYKFKGVGFDTYSGFGAIAGVINIFNNDAGYWLTIDRKKGRTDRMQELIDLVEKVAIKNESMIRKNSENKAAADFFYFSRFDSTKDNLWHSYIINDNSVDEYLFKNRHLTVYNNNSFAMYNSTVPYIHEVSIILLKRIVKKMKFSLHAQLAESKHFLRDSQVVDVTYSLTFKNDGQHRFTATTDLIQEEIKYTRNTRLKRMYFCCYDAKYDDISIHRKFINDLMGSASVFSTWFDYVLIGPKETVSWAEDINNIWNFYKERNCLMVPEDRFKELYKMLWTELDLIK</sequence>
<organism evidence="2 3">
    <name type="scientific">Leclercia barmai</name>
    <dbReference type="NCBI Taxonomy" id="2785629"/>
    <lineage>
        <taxon>Bacteria</taxon>
        <taxon>Pseudomonadati</taxon>
        <taxon>Pseudomonadota</taxon>
        <taxon>Gammaproteobacteria</taxon>
        <taxon>Enterobacterales</taxon>
        <taxon>Enterobacteriaceae</taxon>
        <taxon>Leclercia</taxon>
    </lineage>
</organism>
<evidence type="ECO:0000313" key="2">
    <source>
        <dbReference type="EMBL" id="MBZ0056431.1"/>
    </source>
</evidence>
<protein>
    <submittedName>
        <fullName evidence="2">ATP-binding protein</fullName>
    </submittedName>
</protein>
<proteinExistence type="predicted"/>
<dbReference type="Pfam" id="PF24391">
    <property type="entry name" value="HD-CE"/>
    <property type="match status" value="1"/>
</dbReference>
<evidence type="ECO:0000259" key="1">
    <source>
        <dbReference type="Pfam" id="PF24391"/>
    </source>
</evidence>
<dbReference type="RefSeq" id="WP_223073708.1">
    <property type="nucleotide sequence ID" value="NZ_JADMNK010000001.1"/>
</dbReference>
<dbReference type="Gene3D" id="3.30.565.10">
    <property type="entry name" value="Histidine kinase-like ATPase, C-terminal domain"/>
    <property type="match status" value="1"/>
</dbReference>
<feature type="domain" description="HD-CE" evidence="1">
    <location>
        <begin position="42"/>
        <end position="304"/>
    </location>
</feature>
<dbReference type="Pfam" id="PF13589">
    <property type="entry name" value="HATPase_c_3"/>
    <property type="match status" value="1"/>
</dbReference>
<keyword evidence="2" id="KW-0547">Nucleotide-binding</keyword>
<dbReference type="InterPro" id="IPR056471">
    <property type="entry name" value="HD-CE"/>
</dbReference>
<keyword evidence="3" id="KW-1185">Reference proteome</keyword>
<reference evidence="2 3" key="1">
    <citation type="submission" date="2020-11" db="EMBL/GenBank/DDBJ databases">
        <title>Draft Genome of Enterobacter sp. strain EMC7.</title>
        <authorList>
            <person name="Barman P."/>
            <person name="Sinha S."/>
            <person name="Sen S."/>
            <person name="Chakraborty R."/>
        </authorList>
    </citation>
    <scope>NUCLEOTIDE SEQUENCE [LARGE SCALE GENOMIC DNA]</scope>
    <source>
        <strain evidence="2 3">EMC7</strain>
    </source>
</reference>
<evidence type="ECO:0000313" key="3">
    <source>
        <dbReference type="Proteomes" id="UP000706580"/>
    </source>
</evidence>
<dbReference type="Proteomes" id="UP000706580">
    <property type="component" value="Unassembled WGS sequence"/>
</dbReference>
<accession>A0ABS7RPZ0</accession>
<dbReference type="SUPFAM" id="SSF55874">
    <property type="entry name" value="ATPase domain of HSP90 chaperone/DNA topoisomerase II/histidine kinase"/>
    <property type="match status" value="1"/>
</dbReference>
<dbReference type="GO" id="GO:0005524">
    <property type="term" value="F:ATP binding"/>
    <property type="evidence" value="ECO:0007669"/>
    <property type="project" value="UniProtKB-KW"/>
</dbReference>
<name>A0ABS7RPZ0_9ENTR</name>
<gene>
    <name evidence="2" type="ORF">ITX56_01125</name>
</gene>
<comment type="caution">
    <text evidence="2">The sequence shown here is derived from an EMBL/GenBank/DDBJ whole genome shotgun (WGS) entry which is preliminary data.</text>
</comment>
<dbReference type="EMBL" id="JADMNK010000001">
    <property type="protein sequence ID" value="MBZ0056431.1"/>
    <property type="molecule type" value="Genomic_DNA"/>
</dbReference>
<dbReference type="InterPro" id="IPR036890">
    <property type="entry name" value="HATPase_C_sf"/>
</dbReference>
<keyword evidence="2" id="KW-0067">ATP-binding</keyword>